<keyword evidence="4" id="KW-0949">S-adenosyl-L-methionine</keyword>
<feature type="active site" evidence="6">
    <location>
        <position position="389"/>
    </location>
</feature>
<dbReference type="InterPro" id="IPR003333">
    <property type="entry name" value="CMAS"/>
</dbReference>
<comment type="similarity">
    <text evidence="1">Belongs to the CFA/CMAS family.</text>
</comment>
<name>A0A7W9WWI3_9BURK</name>
<evidence type="ECO:0000256" key="1">
    <source>
        <dbReference type="ARBA" id="ARBA00010815"/>
    </source>
</evidence>
<dbReference type="EMBL" id="JACHBW010000022">
    <property type="protein sequence ID" value="MBB6106048.1"/>
    <property type="molecule type" value="Genomic_DNA"/>
</dbReference>
<gene>
    <name evidence="7" type="ORF">F4827_005918</name>
</gene>
<dbReference type="GO" id="GO:0008825">
    <property type="term" value="F:cyclopropane-fatty-acyl-phospholipid synthase activity"/>
    <property type="evidence" value="ECO:0007669"/>
    <property type="project" value="UniProtKB-EC"/>
</dbReference>
<dbReference type="EC" id="2.1.1.79" evidence="7"/>
<evidence type="ECO:0000256" key="3">
    <source>
        <dbReference type="ARBA" id="ARBA00022679"/>
    </source>
</evidence>
<evidence type="ECO:0000313" key="7">
    <source>
        <dbReference type="EMBL" id="MBB6106048.1"/>
    </source>
</evidence>
<organism evidence="7 8">
    <name type="scientific">Paraburkholderia bannensis</name>
    <dbReference type="NCBI Taxonomy" id="765414"/>
    <lineage>
        <taxon>Bacteria</taxon>
        <taxon>Pseudomonadati</taxon>
        <taxon>Pseudomonadota</taxon>
        <taxon>Betaproteobacteria</taxon>
        <taxon>Burkholderiales</taxon>
        <taxon>Burkholderiaceae</taxon>
        <taxon>Paraburkholderia</taxon>
    </lineage>
</organism>
<evidence type="ECO:0000256" key="6">
    <source>
        <dbReference type="PIRSR" id="PIRSR003085-1"/>
    </source>
</evidence>
<dbReference type="GO" id="GO:0008610">
    <property type="term" value="P:lipid biosynthetic process"/>
    <property type="evidence" value="ECO:0007669"/>
    <property type="project" value="InterPro"/>
</dbReference>
<protein>
    <submittedName>
        <fullName evidence="7">Cyclopropane-fatty-acyl-phospholipid synthase</fullName>
        <ecNumber evidence="7">2.1.1.79</ecNumber>
    </submittedName>
</protein>
<dbReference type="InterPro" id="IPR029063">
    <property type="entry name" value="SAM-dependent_MTases_sf"/>
</dbReference>
<sequence length="408" mass="45735">MTLLRLLPGISHSPIPLSPRVSARVFLALLRRIRHGHLTLTTPDGNRHVFGDLHDSRGAALHLHDWRACGAILHAGDIGFAQALREQWVDSPDLVALLRLAIRNEAAAAATLHGGLFARLWFALRHRLRRNTRDGSRQNIHAHYDLGNDFYALWLDRSWTYSSACFDGDLQRPLADAQAAKYQRVIDTLGLRAGMTVLEIGCGWGGFALHAASQGIRVRALTISQAQYALATERVMAAAQGDRVKVELCDYRDAEGQYDAIVSIEMFEAVGEAFWPGYFATLERCLKPGARALIQSITIGDELFEHYRASSDFIRETIFPGGMLPSPAQFNRAARRAGLDARATFSFGRDYAQTLRVWRASFEAQLEAVRALGFDEAFIRIWRLYFAYCEAAFDEGRTDVMHFIVERT</sequence>
<dbReference type="Gene3D" id="3.40.50.150">
    <property type="entry name" value="Vaccinia Virus protein VP39"/>
    <property type="match status" value="1"/>
</dbReference>
<evidence type="ECO:0000256" key="2">
    <source>
        <dbReference type="ARBA" id="ARBA00022603"/>
    </source>
</evidence>
<dbReference type="PIRSF" id="PIRSF003085">
    <property type="entry name" value="CMAS"/>
    <property type="match status" value="1"/>
</dbReference>
<evidence type="ECO:0000256" key="5">
    <source>
        <dbReference type="ARBA" id="ARBA00023098"/>
    </source>
</evidence>
<dbReference type="Pfam" id="PF02353">
    <property type="entry name" value="CMAS"/>
    <property type="match status" value="1"/>
</dbReference>
<proteinExistence type="inferred from homology"/>
<keyword evidence="3 7" id="KW-0808">Transferase</keyword>
<dbReference type="RefSeq" id="WP_183730569.1">
    <property type="nucleotide sequence ID" value="NZ_JACHBW010000022.1"/>
</dbReference>
<keyword evidence="5" id="KW-0443">Lipid metabolism</keyword>
<accession>A0A7W9WWI3</accession>
<comment type="caution">
    <text evidence="7">The sequence shown here is derived from an EMBL/GenBank/DDBJ whole genome shotgun (WGS) entry which is preliminary data.</text>
</comment>
<dbReference type="CDD" id="cd02440">
    <property type="entry name" value="AdoMet_MTases"/>
    <property type="match status" value="1"/>
</dbReference>
<keyword evidence="2 7" id="KW-0489">Methyltransferase</keyword>
<dbReference type="PANTHER" id="PTHR43667:SF2">
    <property type="entry name" value="FATTY ACID C-METHYL TRANSFERASE"/>
    <property type="match status" value="1"/>
</dbReference>
<keyword evidence="8" id="KW-1185">Reference proteome</keyword>
<dbReference type="GO" id="GO:0032259">
    <property type="term" value="P:methylation"/>
    <property type="evidence" value="ECO:0007669"/>
    <property type="project" value="UniProtKB-KW"/>
</dbReference>
<dbReference type="Proteomes" id="UP000571554">
    <property type="component" value="Unassembled WGS sequence"/>
</dbReference>
<reference evidence="7 8" key="1">
    <citation type="submission" date="2020-08" db="EMBL/GenBank/DDBJ databases">
        <title>Above-ground endophytic microbial communities from plants in different locations in the United States.</title>
        <authorList>
            <person name="Frank C."/>
        </authorList>
    </citation>
    <scope>NUCLEOTIDE SEQUENCE [LARGE SCALE GENOMIC DNA]</scope>
    <source>
        <strain evidence="7 8">WP4_2_2</strain>
    </source>
</reference>
<dbReference type="PANTHER" id="PTHR43667">
    <property type="entry name" value="CYCLOPROPANE-FATTY-ACYL-PHOSPHOLIPID SYNTHASE"/>
    <property type="match status" value="1"/>
</dbReference>
<evidence type="ECO:0000313" key="8">
    <source>
        <dbReference type="Proteomes" id="UP000571554"/>
    </source>
</evidence>
<evidence type="ECO:0000256" key="4">
    <source>
        <dbReference type="ARBA" id="ARBA00022691"/>
    </source>
</evidence>
<dbReference type="InterPro" id="IPR050723">
    <property type="entry name" value="CFA/CMAS"/>
</dbReference>
<dbReference type="AlphaFoldDB" id="A0A7W9WWI3"/>
<dbReference type="SUPFAM" id="SSF53335">
    <property type="entry name" value="S-adenosyl-L-methionine-dependent methyltransferases"/>
    <property type="match status" value="1"/>
</dbReference>